<dbReference type="RefSeq" id="XP_040747607.1">
    <property type="nucleotide sequence ID" value="XM_040883585.1"/>
</dbReference>
<dbReference type="Proteomes" id="UP000193922">
    <property type="component" value="Unassembled WGS sequence"/>
</dbReference>
<reference evidence="1 2" key="1">
    <citation type="submission" date="2016-07" db="EMBL/GenBank/DDBJ databases">
        <title>Pervasive Adenine N6-methylation of Active Genes in Fungi.</title>
        <authorList>
            <consortium name="DOE Joint Genome Institute"/>
            <person name="Mondo S.J."/>
            <person name="Dannebaum R.O."/>
            <person name="Kuo R.C."/>
            <person name="Labutti K."/>
            <person name="Haridas S."/>
            <person name="Kuo A."/>
            <person name="Salamov A."/>
            <person name="Ahrendt S.R."/>
            <person name="Lipzen A."/>
            <person name="Sullivan W."/>
            <person name="Andreopoulos W.B."/>
            <person name="Clum A."/>
            <person name="Lindquist E."/>
            <person name="Daum C."/>
            <person name="Ramamoorthy G.K."/>
            <person name="Gryganskyi A."/>
            <person name="Culley D."/>
            <person name="Magnuson J.K."/>
            <person name="James T.Y."/>
            <person name="O'Malley M.A."/>
            <person name="Stajich J.E."/>
            <person name="Spatafora J.W."/>
            <person name="Visel A."/>
            <person name="Grigoriev I.V."/>
        </authorList>
    </citation>
    <scope>NUCLEOTIDE SEQUENCE [LARGE SCALE GENOMIC DNA]</scope>
    <source>
        <strain evidence="1 2">ATCC 12442</strain>
    </source>
</reference>
<keyword evidence="2" id="KW-1185">Reference proteome</keyword>
<accession>A0A1Y1WMF9</accession>
<name>A0A1Y1WMF9_9FUNG</name>
<evidence type="ECO:0000313" key="2">
    <source>
        <dbReference type="Proteomes" id="UP000193922"/>
    </source>
</evidence>
<comment type="caution">
    <text evidence="1">The sequence shown here is derived from an EMBL/GenBank/DDBJ whole genome shotgun (WGS) entry which is preliminary data.</text>
</comment>
<dbReference type="EMBL" id="MCFD01000001">
    <property type="protein sequence ID" value="ORX74396.1"/>
    <property type="molecule type" value="Genomic_DNA"/>
</dbReference>
<dbReference type="AlphaFoldDB" id="A0A1Y1WMF9"/>
<proteinExistence type="predicted"/>
<evidence type="ECO:0000313" key="1">
    <source>
        <dbReference type="EMBL" id="ORX74396.1"/>
    </source>
</evidence>
<organism evidence="1 2">
    <name type="scientific">Linderina pennispora</name>
    <dbReference type="NCBI Taxonomy" id="61395"/>
    <lineage>
        <taxon>Eukaryota</taxon>
        <taxon>Fungi</taxon>
        <taxon>Fungi incertae sedis</taxon>
        <taxon>Zoopagomycota</taxon>
        <taxon>Kickxellomycotina</taxon>
        <taxon>Kickxellomycetes</taxon>
        <taxon>Kickxellales</taxon>
        <taxon>Kickxellaceae</taxon>
        <taxon>Linderina</taxon>
    </lineage>
</organism>
<sequence length="160" mass="16954">MALDVAFTSCLCGPSGTADDRMFENCLSTGLMAVEIWLMILEGEISPSSPSSSSLARFTCIVDWDMARMPVMPSMMSLASFMAMALASGRDGSSADAGAGADDRAFVYGLMATGVANTADTANTTTEIIFANFIVEIKGSQGTSWKKRDLSRRSVAMHPL</sequence>
<dbReference type="GeneID" id="63800233"/>
<protein>
    <submittedName>
        <fullName evidence="1">Uncharacterized protein</fullName>
    </submittedName>
</protein>
<gene>
    <name evidence="1" type="ORF">DL89DRAFT_15376</name>
</gene>